<reference evidence="2 3" key="1">
    <citation type="submission" date="2024-06" db="EMBL/GenBank/DDBJ databases">
        <title>The draft genome of Grus japonensis, version 3.</title>
        <authorList>
            <person name="Nabeshima K."/>
            <person name="Suzuki S."/>
            <person name="Onuma M."/>
        </authorList>
    </citation>
    <scope>NUCLEOTIDE SEQUENCE [LARGE SCALE GENOMIC DNA]</scope>
    <source>
        <strain evidence="2 3">451A</strain>
    </source>
</reference>
<name>A0ABC9YDU0_GRUJA</name>
<organism evidence="2 3">
    <name type="scientific">Grus japonensis</name>
    <name type="common">Japanese crane</name>
    <name type="synonym">Red-crowned crane</name>
    <dbReference type="NCBI Taxonomy" id="30415"/>
    <lineage>
        <taxon>Eukaryota</taxon>
        <taxon>Metazoa</taxon>
        <taxon>Chordata</taxon>
        <taxon>Craniata</taxon>
        <taxon>Vertebrata</taxon>
        <taxon>Euteleostomi</taxon>
        <taxon>Archelosauria</taxon>
        <taxon>Archosauria</taxon>
        <taxon>Dinosauria</taxon>
        <taxon>Saurischia</taxon>
        <taxon>Theropoda</taxon>
        <taxon>Coelurosauria</taxon>
        <taxon>Aves</taxon>
        <taxon>Neognathae</taxon>
        <taxon>Neoaves</taxon>
        <taxon>Gruiformes</taxon>
        <taxon>Gruidae</taxon>
        <taxon>Grus</taxon>
    </lineage>
</organism>
<dbReference type="PROSITE" id="PS50878">
    <property type="entry name" value="RT_POL"/>
    <property type="match status" value="1"/>
</dbReference>
<accession>A0ABC9YDU0</accession>
<gene>
    <name evidence="2" type="ORF">GRJ2_003240900</name>
</gene>
<proteinExistence type="predicted"/>
<dbReference type="Proteomes" id="UP001623348">
    <property type="component" value="Unassembled WGS sequence"/>
</dbReference>
<dbReference type="EMBL" id="BAAFJT010000245">
    <property type="protein sequence ID" value="GAB0207752.1"/>
    <property type="molecule type" value="Genomic_DNA"/>
</dbReference>
<keyword evidence="3" id="KW-1185">Reference proteome</keyword>
<dbReference type="InterPro" id="IPR043502">
    <property type="entry name" value="DNA/RNA_pol_sf"/>
</dbReference>
<sequence>MGPDSIHPRALRELSDVIVRPLSIIFETSWRSGDVPEDWKKANVTPIYKKGLKEDPGNYRPISLTSIPGKVMEQILLGAITSQMKHVIGKSQHGFTKDKSCLTNLIAFYDNVTCSIDVGQAVDIVYLDFSKAFDTVPHSLLLEKLMRYGLDKWSMQWVGNWLTGCTQRVVVNSSFLNWQPVTSGDPQGSILGPMLFNIFISDLDDGINIFVNDLNMFYSTYSSMAR</sequence>
<dbReference type="SUPFAM" id="SSF56672">
    <property type="entry name" value="DNA/RNA polymerases"/>
    <property type="match status" value="1"/>
</dbReference>
<dbReference type="InterPro" id="IPR000477">
    <property type="entry name" value="RT_dom"/>
</dbReference>
<feature type="domain" description="Reverse transcriptase" evidence="1">
    <location>
        <begin position="28"/>
        <end position="226"/>
    </location>
</feature>
<evidence type="ECO:0000313" key="3">
    <source>
        <dbReference type="Proteomes" id="UP001623348"/>
    </source>
</evidence>
<dbReference type="AlphaFoldDB" id="A0ABC9YDU0"/>
<evidence type="ECO:0000313" key="2">
    <source>
        <dbReference type="EMBL" id="GAB0207752.1"/>
    </source>
</evidence>
<evidence type="ECO:0000259" key="1">
    <source>
        <dbReference type="PROSITE" id="PS50878"/>
    </source>
</evidence>
<protein>
    <submittedName>
        <fullName evidence="2">Mitochondrial enolase superfamily member 1</fullName>
    </submittedName>
</protein>
<comment type="caution">
    <text evidence="2">The sequence shown here is derived from an EMBL/GenBank/DDBJ whole genome shotgun (WGS) entry which is preliminary data.</text>
</comment>
<dbReference type="Pfam" id="PF00078">
    <property type="entry name" value="RVT_1"/>
    <property type="match status" value="1"/>
</dbReference>
<dbReference type="PANTHER" id="PTHR33332">
    <property type="entry name" value="REVERSE TRANSCRIPTASE DOMAIN-CONTAINING PROTEIN"/>
    <property type="match status" value="1"/>
</dbReference>
<dbReference type="CDD" id="cd01650">
    <property type="entry name" value="RT_nLTR_like"/>
    <property type="match status" value="1"/>
</dbReference>